<dbReference type="InterPro" id="IPR050266">
    <property type="entry name" value="AB_hydrolase_sf"/>
</dbReference>
<dbReference type="PANTHER" id="PTHR43798">
    <property type="entry name" value="MONOACYLGLYCEROL LIPASE"/>
    <property type="match status" value="1"/>
</dbReference>
<dbReference type="PRINTS" id="PR00111">
    <property type="entry name" value="ABHYDROLASE"/>
</dbReference>
<dbReference type="InterPro" id="IPR000073">
    <property type="entry name" value="AB_hydrolase_1"/>
</dbReference>
<dbReference type="InterPro" id="IPR000639">
    <property type="entry name" value="Epox_hydrolase-like"/>
</dbReference>
<dbReference type="GO" id="GO:0003824">
    <property type="term" value="F:catalytic activity"/>
    <property type="evidence" value="ECO:0007669"/>
    <property type="project" value="InterPro"/>
</dbReference>
<dbReference type="Pfam" id="PF12697">
    <property type="entry name" value="Abhydrolase_6"/>
    <property type="match status" value="1"/>
</dbReference>
<dbReference type="Gene3D" id="3.40.50.1820">
    <property type="entry name" value="alpha/beta hydrolase"/>
    <property type="match status" value="1"/>
</dbReference>
<organism evidence="2 3">
    <name type="scientific">Nonomuraea jiangxiensis</name>
    <dbReference type="NCBI Taxonomy" id="633440"/>
    <lineage>
        <taxon>Bacteria</taxon>
        <taxon>Bacillati</taxon>
        <taxon>Actinomycetota</taxon>
        <taxon>Actinomycetes</taxon>
        <taxon>Streptosporangiales</taxon>
        <taxon>Streptosporangiaceae</taxon>
        <taxon>Nonomuraea</taxon>
    </lineage>
</organism>
<protein>
    <submittedName>
        <fullName evidence="2">Pimeloyl-ACP methyl ester carboxylesterase</fullName>
    </submittedName>
</protein>
<dbReference type="SUPFAM" id="SSF53474">
    <property type="entry name" value="alpha/beta-Hydrolases"/>
    <property type="match status" value="1"/>
</dbReference>
<dbReference type="PANTHER" id="PTHR43798:SF33">
    <property type="entry name" value="HYDROLASE, PUTATIVE (AFU_ORTHOLOGUE AFUA_2G14860)-RELATED"/>
    <property type="match status" value="1"/>
</dbReference>
<proteinExistence type="predicted"/>
<feature type="domain" description="AB hydrolase-1" evidence="1">
    <location>
        <begin position="23"/>
        <end position="260"/>
    </location>
</feature>
<dbReference type="RefSeq" id="WP_090931783.1">
    <property type="nucleotide sequence ID" value="NZ_FNDJ01000006.1"/>
</dbReference>
<dbReference type="OrthoDB" id="9785847at2"/>
<dbReference type="PRINTS" id="PR00412">
    <property type="entry name" value="EPOXHYDRLASE"/>
</dbReference>
<sequence>MSYLTVSDGQLFYTDEGTGGETVLFVHGGTCDSHDWAPQIEPFAARHRVITPDLRGHGRSSSFAGGLTPRDFAADLVSLLEHLDSGPVVVVGHSLGAAVASVLGVEFPDLVRAVVAVDPAYGFDLDFAAGVAAAFRTPDPVAVAAAVLAGMEAPATDPGLDWLPTWHRRRTLGTSPETAAAVFQGLFDAPNEVTLRPAAEGYLRRRTCPVLTVSANASLKAKGIDLGWEEAVSLHPYSSAVAWDGVGHWIHQERAAEFNELVLDWIAGLPASPAEGAN</sequence>
<evidence type="ECO:0000313" key="3">
    <source>
        <dbReference type="Proteomes" id="UP000199202"/>
    </source>
</evidence>
<dbReference type="GO" id="GO:0016020">
    <property type="term" value="C:membrane"/>
    <property type="evidence" value="ECO:0007669"/>
    <property type="project" value="TreeGrafter"/>
</dbReference>
<evidence type="ECO:0000259" key="1">
    <source>
        <dbReference type="Pfam" id="PF12697"/>
    </source>
</evidence>
<dbReference type="STRING" id="633440.SAMN05421869_106320"/>
<dbReference type="EMBL" id="FNDJ01000006">
    <property type="protein sequence ID" value="SDI63558.1"/>
    <property type="molecule type" value="Genomic_DNA"/>
</dbReference>
<name>A0A1G8M6J1_9ACTN</name>
<dbReference type="AlphaFoldDB" id="A0A1G8M6J1"/>
<dbReference type="InterPro" id="IPR029058">
    <property type="entry name" value="AB_hydrolase_fold"/>
</dbReference>
<accession>A0A1G8M6J1</accession>
<reference evidence="2 3" key="1">
    <citation type="submission" date="2016-10" db="EMBL/GenBank/DDBJ databases">
        <authorList>
            <person name="de Groot N.N."/>
        </authorList>
    </citation>
    <scope>NUCLEOTIDE SEQUENCE [LARGE SCALE GENOMIC DNA]</scope>
    <source>
        <strain evidence="2 3">CGMCC 4.6533</strain>
    </source>
</reference>
<dbReference type="Proteomes" id="UP000199202">
    <property type="component" value="Unassembled WGS sequence"/>
</dbReference>
<evidence type="ECO:0000313" key="2">
    <source>
        <dbReference type="EMBL" id="SDI63558.1"/>
    </source>
</evidence>
<gene>
    <name evidence="2" type="ORF">SAMN05421869_106320</name>
</gene>
<keyword evidence="3" id="KW-1185">Reference proteome</keyword>